<dbReference type="Gene3D" id="3.90.25.10">
    <property type="entry name" value="UDP-galactose 4-epimerase, domain 1"/>
    <property type="match status" value="1"/>
</dbReference>
<dbReference type="PANTHER" id="PTHR43725">
    <property type="entry name" value="UDP-GLUCOSE 4-EPIMERASE"/>
    <property type="match status" value="1"/>
</dbReference>
<evidence type="ECO:0000256" key="9">
    <source>
        <dbReference type="ARBA" id="ARBA00023235"/>
    </source>
</evidence>
<gene>
    <name evidence="12" type="ORF">A1D18_05050</name>
</gene>
<organism evidence="12 13">
    <name type="scientific">Candidatus Rickettsiella isopodorum</name>
    <dbReference type="NCBI Taxonomy" id="1225476"/>
    <lineage>
        <taxon>Bacteria</taxon>
        <taxon>Pseudomonadati</taxon>
        <taxon>Pseudomonadota</taxon>
        <taxon>Gammaproteobacteria</taxon>
        <taxon>Legionellales</taxon>
        <taxon>Coxiellaceae</taxon>
        <taxon>Rickettsiella</taxon>
    </lineage>
</organism>
<evidence type="ECO:0000256" key="2">
    <source>
        <dbReference type="ARBA" id="ARBA00001911"/>
    </source>
</evidence>
<evidence type="ECO:0000256" key="5">
    <source>
        <dbReference type="ARBA" id="ARBA00013189"/>
    </source>
</evidence>
<comment type="caution">
    <text evidence="12">The sequence shown here is derived from an EMBL/GenBank/DDBJ whole genome shotgun (WGS) entry which is preliminary data.</text>
</comment>
<proteinExistence type="inferred from homology"/>
<evidence type="ECO:0000256" key="8">
    <source>
        <dbReference type="ARBA" id="ARBA00023144"/>
    </source>
</evidence>
<dbReference type="GO" id="GO:0006012">
    <property type="term" value="P:galactose metabolic process"/>
    <property type="evidence" value="ECO:0007669"/>
    <property type="project" value="UniProtKB-UniPathway"/>
</dbReference>
<dbReference type="EMBL" id="LUKY01000033">
    <property type="protein sequence ID" value="OIZ94224.1"/>
    <property type="molecule type" value="Genomic_DNA"/>
</dbReference>
<dbReference type="EC" id="5.1.3.2" evidence="5 10"/>
<keyword evidence="9 10" id="KW-0413">Isomerase</keyword>
<comment type="pathway">
    <text evidence="3 10">Carbohydrate metabolism; galactose metabolism.</text>
</comment>
<evidence type="ECO:0000256" key="3">
    <source>
        <dbReference type="ARBA" id="ARBA00004947"/>
    </source>
</evidence>
<dbReference type="Gene3D" id="3.40.50.720">
    <property type="entry name" value="NAD(P)-binding Rossmann-like Domain"/>
    <property type="match status" value="1"/>
</dbReference>
<evidence type="ECO:0000256" key="4">
    <source>
        <dbReference type="ARBA" id="ARBA00007637"/>
    </source>
</evidence>
<feature type="domain" description="NAD-dependent epimerase/dehydratase" evidence="11">
    <location>
        <begin position="5"/>
        <end position="250"/>
    </location>
</feature>
<comment type="similarity">
    <text evidence="4 10">Belongs to the NAD(P)-dependent epimerase/dehydratase family.</text>
</comment>
<dbReference type="GO" id="GO:0005829">
    <property type="term" value="C:cytosol"/>
    <property type="evidence" value="ECO:0007669"/>
    <property type="project" value="TreeGrafter"/>
</dbReference>
<comment type="subunit">
    <text evidence="10">Homodimer.</text>
</comment>
<sequence>MQQIILVTGGTGFIGSHVCVALINAGYDIVILDNLSNSYSEVVDRLECICKFRLKFIEGDILDSNLLDDIFFENNISAVIHLAGLKAVSESIKNPLKYYNNNVEGTLKLISAMRKANVKKLVFSSSAAVYGQPVNVPIREDFSLSPKNPYARSKLMIENILADLHKAESDWHIACLRYFNPVGAHESGLIGEDPKIFPYNLMPYLTQVAIGRRKELTIFGGDYPTTDGTAIRDYIHVMDLAEGHIAALNYINCKQGLVTVNLSTGKGVSVLGVLHAFTKASQCTIAYCILDRRPGDIAECWADSSFAQQILCWQAKRNMTQICNDSWRFQKTNPNGYSLLHFEEIN</sequence>
<evidence type="ECO:0000259" key="11">
    <source>
        <dbReference type="Pfam" id="PF01370"/>
    </source>
</evidence>
<dbReference type="Proteomes" id="UP000183924">
    <property type="component" value="Unassembled WGS sequence"/>
</dbReference>
<reference evidence="12 13" key="1">
    <citation type="submission" date="2016-03" db="EMBL/GenBank/DDBJ databases">
        <title>Comparative genomics of Rickettsiella.</title>
        <authorList>
            <person name="Chandler C."/>
            <person name="Wang Y."/>
        </authorList>
    </citation>
    <scope>NUCLEOTIDE SEQUENCE [LARGE SCALE GENOMIC DNA]</scope>
    <source>
        <strain evidence="12 13">RCFS May 2013</strain>
    </source>
</reference>
<keyword evidence="10" id="KW-0119">Carbohydrate metabolism</keyword>
<keyword evidence="13" id="KW-1185">Reference proteome</keyword>
<dbReference type="InterPro" id="IPR005886">
    <property type="entry name" value="UDP_G4E"/>
</dbReference>
<dbReference type="STRING" id="1225476.A1D18_05050"/>
<evidence type="ECO:0000256" key="7">
    <source>
        <dbReference type="ARBA" id="ARBA00023027"/>
    </source>
</evidence>
<evidence type="ECO:0000256" key="6">
    <source>
        <dbReference type="ARBA" id="ARBA00018569"/>
    </source>
</evidence>
<dbReference type="AlphaFoldDB" id="A0A1J8NGD4"/>
<dbReference type="CDD" id="cd05247">
    <property type="entry name" value="UDP_G4E_1_SDR_e"/>
    <property type="match status" value="1"/>
</dbReference>
<evidence type="ECO:0000256" key="10">
    <source>
        <dbReference type="RuleBase" id="RU366046"/>
    </source>
</evidence>
<dbReference type="GO" id="GO:0003978">
    <property type="term" value="F:UDP-glucose 4-epimerase activity"/>
    <property type="evidence" value="ECO:0007669"/>
    <property type="project" value="UniProtKB-UniRule"/>
</dbReference>
<protein>
    <recommendedName>
        <fullName evidence="6 10">UDP-glucose 4-epimerase</fullName>
        <ecNumber evidence="5 10">5.1.3.2</ecNumber>
    </recommendedName>
</protein>
<dbReference type="NCBIfam" id="NF007956">
    <property type="entry name" value="PRK10675.1"/>
    <property type="match status" value="1"/>
</dbReference>
<keyword evidence="8" id="KW-0299">Galactose metabolism</keyword>
<keyword evidence="7 10" id="KW-0520">NAD</keyword>
<dbReference type="SUPFAM" id="SSF51735">
    <property type="entry name" value="NAD(P)-binding Rossmann-fold domains"/>
    <property type="match status" value="1"/>
</dbReference>
<dbReference type="OrthoDB" id="9803010at2"/>
<evidence type="ECO:0000256" key="1">
    <source>
        <dbReference type="ARBA" id="ARBA00000083"/>
    </source>
</evidence>
<dbReference type="InterPro" id="IPR001509">
    <property type="entry name" value="Epimerase_deHydtase"/>
</dbReference>
<comment type="catalytic activity">
    <reaction evidence="1 10">
        <text>UDP-alpha-D-glucose = UDP-alpha-D-galactose</text>
        <dbReference type="Rhea" id="RHEA:22168"/>
        <dbReference type="ChEBI" id="CHEBI:58885"/>
        <dbReference type="ChEBI" id="CHEBI:66914"/>
        <dbReference type="EC" id="5.1.3.2"/>
    </reaction>
</comment>
<evidence type="ECO:0000313" key="12">
    <source>
        <dbReference type="EMBL" id="OIZ94224.1"/>
    </source>
</evidence>
<name>A0A1J8NGD4_9COXI</name>
<dbReference type="UniPathway" id="UPA00214"/>
<dbReference type="NCBIfam" id="TIGR01179">
    <property type="entry name" value="galE"/>
    <property type="match status" value="1"/>
</dbReference>
<dbReference type="InterPro" id="IPR036291">
    <property type="entry name" value="NAD(P)-bd_dom_sf"/>
</dbReference>
<dbReference type="Pfam" id="PF01370">
    <property type="entry name" value="Epimerase"/>
    <property type="match status" value="1"/>
</dbReference>
<evidence type="ECO:0000313" key="13">
    <source>
        <dbReference type="Proteomes" id="UP000183924"/>
    </source>
</evidence>
<dbReference type="PANTHER" id="PTHR43725:SF47">
    <property type="entry name" value="UDP-GLUCOSE 4-EPIMERASE"/>
    <property type="match status" value="1"/>
</dbReference>
<dbReference type="RefSeq" id="WP_071662720.1">
    <property type="nucleotide sequence ID" value="NZ_LUKY01000033.1"/>
</dbReference>
<comment type="cofactor">
    <cofactor evidence="2 10">
        <name>NAD(+)</name>
        <dbReference type="ChEBI" id="CHEBI:57540"/>
    </cofactor>
</comment>
<accession>A0A1J8NGD4</accession>